<feature type="signal peptide" evidence="1">
    <location>
        <begin position="1"/>
        <end position="26"/>
    </location>
</feature>
<evidence type="ECO:0000313" key="2">
    <source>
        <dbReference type="EMBL" id="EPS67117.1"/>
    </source>
</evidence>
<keyword evidence="3" id="KW-1185">Reference proteome</keyword>
<sequence length="103" mass="11924">MRQQQQTIAPLMFIVLLLCFAAAAKSQPPQEGTDEPYCYLKGMLACLEIKGPIPECCNAARESMNCFCINRRTYQYPEEIYKLFQKVYDDCSFRFICLNDKDS</sequence>
<dbReference type="EMBL" id="AUSU01003286">
    <property type="protein sequence ID" value="EPS67117.1"/>
    <property type="molecule type" value="Genomic_DNA"/>
</dbReference>
<organism evidence="2 3">
    <name type="scientific">Genlisea aurea</name>
    <dbReference type="NCBI Taxonomy" id="192259"/>
    <lineage>
        <taxon>Eukaryota</taxon>
        <taxon>Viridiplantae</taxon>
        <taxon>Streptophyta</taxon>
        <taxon>Embryophyta</taxon>
        <taxon>Tracheophyta</taxon>
        <taxon>Spermatophyta</taxon>
        <taxon>Magnoliopsida</taxon>
        <taxon>eudicotyledons</taxon>
        <taxon>Gunneridae</taxon>
        <taxon>Pentapetalae</taxon>
        <taxon>asterids</taxon>
        <taxon>lamiids</taxon>
        <taxon>Lamiales</taxon>
        <taxon>Lentibulariaceae</taxon>
        <taxon>Genlisea</taxon>
    </lineage>
</organism>
<evidence type="ECO:0008006" key="4">
    <source>
        <dbReference type="Google" id="ProtNLM"/>
    </source>
</evidence>
<proteinExistence type="predicted"/>
<dbReference type="AlphaFoldDB" id="S8E490"/>
<reference evidence="2 3" key="1">
    <citation type="journal article" date="2013" name="BMC Genomics">
        <title>The miniature genome of a carnivorous plant Genlisea aurea contains a low number of genes and short non-coding sequences.</title>
        <authorList>
            <person name="Leushkin E.V."/>
            <person name="Sutormin R.A."/>
            <person name="Nabieva E.R."/>
            <person name="Penin A.A."/>
            <person name="Kondrashov A.S."/>
            <person name="Logacheva M.D."/>
        </authorList>
    </citation>
    <scope>NUCLEOTIDE SEQUENCE [LARGE SCALE GENOMIC DNA]</scope>
</reference>
<comment type="caution">
    <text evidence="2">The sequence shown here is derived from an EMBL/GenBank/DDBJ whole genome shotgun (WGS) entry which is preliminary data.</text>
</comment>
<evidence type="ECO:0000256" key="1">
    <source>
        <dbReference type="SAM" id="SignalP"/>
    </source>
</evidence>
<name>S8E490_9LAMI</name>
<evidence type="ECO:0000313" key="3">
    <source>
        <dbReference type="Proteomes" id="UP000015453"/>
    </source>
</evidence>
<protein>
    <recommendedName>
        <fullName evidence="4">Bifunctional inhibitor/plant lipid transfer protein/seed storage helical domain-containing protein</fullName>
    </recommendedName>
</protein>
<dbReference type="Proteomes" id="UP000015453">
    <property type="component" value="Unassembled WGS sequence"/>
</dbReference>
<keyword evidence="1" id="KW-0732">Signal</keyword>
<gene>
    <name evidence="2" type="ORF">M569_07659</name>
</gene>
<accession>S8E490</accession>
<feature type="chain" id="PRO_5004550150" description="Bifunctional inhibitor/plant lipid transfer protein/seed storage helical domain-containing protein" evidence="1">
    <location>
        <begin position="27"/>
        <end position="103"/>
    </location>
</feature>